<dbReference type="Proteomes" id="UP001224775">
    <property type="component" value="Unassembled WGS sequence"/>
</dbReference>
<evidence type="ECO:0000256" key="1">
    <source>
        <dbReference type="SAM" id="MobiDB-lite"/>
    </source>
</evidence>
<feature type="compositionally biased region" description="Low complexity" evidence="1">
    <location>
        <begin position="239"/>
        <end position="256"/>
    </location>
</feature>
<proteinExistence type="predicted"/>
<sequence length="626" mass="68209">MGLGGLARDSMIGLNNLVKDDEEDQPRITRRLSGSLNKGSENKDQFLFLVDEPPTVDAQPASASSFVTSLNDGLAPKTPVTPVAAVPPTPYKVSATNSRSLDSYRTNDNTDSYSSSQTAYQGFNYEGYTDYYAESYNYDYPDYGGSSDDNILCCLFPWLSKNKSNDADDAETENRDVTTITSSNDASTTVEASAPTPSNQETASHSPEETLSTAAINVSDPPGIPQHHEKPASPNVVQSNSDASAASTASSTSVDSPMPDSKIVCPDSKAVVITEPTEKEEEKKVSPVKKGILKKRTMSIIPAKMSKQADDMSSKRQLFPSYGPSLDSKEEKSINFNPMARVLTIASRKDFSLSHKCQVWWQKHDYDEFKKTGRIVSKAMECGGSEIWLASSNAWGKSQSRQNTNKEKPSAGRNDSEEYNKALSKYVGEDKEDDDGGDGFGNKWWCKFGHSRRGLEHIASHSEGKARQQSVLLSIRMTLEEQRRQRATRTKDPNKLRNVSMQYTSWARDLALAAGTADAEAVSSNFHQAAKCRAHHFAKQLRVNTDLYSADVGGGVAMAVTSQILDANTHNGKLTRKSEIGGRTLKDVTKDHEGSEASLSKRAKGFMPGAHSEISASAVLSGMGRA</sequence>
<feature type="region of interest" description="Disordered" evidence="1">
    <location>
        <begin position="394"/>
        <end position="419"/>
    </location>
</feature>
<feature type="compositionally biased region" description="Basic and acidic residues" evidence="1">
    <location>
        <begin position="581"/>
        <end position="595"/>
    </location>
</feature>
<reference evidence="2" key="1">
    <citation type="submission" date="2023-06" db="EMBL/GenBank/DDBJ databases">
        <title>Survivors Of The Sea: Transcriptome response of Skeletonema marinoi to long-term dormancy.</title>
        <authorList>
            <person name="Pinder M.I.M."/>
            <person name="Kourtchenko O."/>
            <person name="Robertson E.K."/>
            <person name="Larsson T."/>
            <person name="Maumus F."/>
            <person name="Osuna-Cruz C.M."/>
            <person name="Vancaester E."/>
            <person name="Stenow R."/>
            <person name="Vandepoele K."/>
            <person name="Ploug H."/>
            <person name="Bruchert V."/>
            <person name="Godhe A."/>
            <person name="Topel M."/>
        </authorList>
    </citation>
    <scope>NUCLEOTIDE SEQUENCE</scope>
    <source>
        <strain evidence="2">R05AC</strain>
    </source>
</reference>
<protein>
    <submittedName>
        <fullName evidence="2">Uncharacterized protein</fullName>
    </submittedName>
</protein>
<evidence type="ECO:0000313" key="3">
    <source>
        <dbReference type="Proteomes" id="UP001224775"/>
    </source>
</evidence>
<evidence type="ECO:0000313" key="2">
    <source>
        <dbReference type="EMBL" id="KAK1743279.1"/>
    </source>
</evidence>
<feature type="compositionally biased region" description="Polar residues" evidence="1">
    <location>
        <begin position="177"/>
        <end position="216"/>
    </location>
</feature>
<keyword evidence="3" id="KW-1185">Reference proteome</keyword>
<feature type="compositionally biased region" description="Polar residues" evidence="1">
    <location>
        <begin position="394"/>
        <end position="403"/>
    </location>
</feature>
<feature type="region of interest" description="Disordered" evidence="1">
    <location>
        <begin position="164"/>
        <end position="266"/>
    </location>
</feature>
<name>A0AAD9DEK1_9STRA</name>
<dbReference type="AlphaFoldDB" id="A0AAD9DEK1"/>
<organism evidence="2 3">
    <name type="scientific">Skeletonema marinoi</name>
    <dbReference type="NCBI Taxonomy" id="267567"/>
    <lineage>
        <taxon>Eukaryota</taxon>
        <taxon>Sar</taxon>
        <taxon>Stramenopiles</taxon>
        <taxon>Ochrophyta</taxon>
        <taxon>Bacillariophyta</taxon>
        <taxon>Coscinodiscophyceae</taxon>
        <taxon>Thalassiosirophycidae</taxon>
        <taxon>Thalassiosirales</taxon>
        <taxon>Skeletonemataceae</taxon>
        <taxon>Skeletonema</taxon>
        <taxon>Skeletonema marinoi-dohrnii complex</taxon>
    </lineage>
</organism>
<accession>A0AAD9DEK1</accession>
<dbReference type="EMBL" id="JATAAI010000009">
    <property type="protein sequence ID" value="KAK1743279.1"/>
    <property type="molecule type" value="Genomic_DNA"/>
</dbReference>
<feature type="region of interest" description="Disordered" evidence="1">
    <location>
        <begin position="581"/>
        <end position="606"/>
    </location>
</feature>
<comment type="caution">
    <text evidence="2">The sequence shown here is derived from an EMBL/GenBank/DDBJ whole genome shotgun (WGS) entry which is preliminary data.</text>
</comment>
<gene>
    <name evidence="2" type="ORF">QTG54_005900</name>
</gene>
<feature type="compositionally biased region" description="Basic and acidic residues" evidence="1">
    <location>
        <begin position="404"/>
        <end position="419"/>
    </location>
</feature>